<sequence>MLELEHDSNHSDVRGLDGLLQLLVKAHDSRSSSAVIWSTGMALNNHRWHGFRKSTKFRYFLPVLCTKLIHPRLQAC</sequence>
<evidence type="ECO:0000313" key="2">
    <source>
        <dbReference type="Proteomes" id="UP000315295"/>
    </source>
</evidence>
<name>A0A540MQ33_MALBA</name>
<proteinExistence type="predicted"/>
<protein>
    <submittedName>
        <fullName evidence="1">Uncharacterized protein</fullName>
    </submittedName>
</protein>
<gene>
    <name evidence="1" type="ORF">C1H46_013446</name>
</gene>
<comment type="caution">
    <text evidence="1">The sequence shown here is derived from an EMBL/GenBank/DDBJ whole genome shotgun (WGS) entry which is preliminary data.</text>
</comment>
<dbReference type="AlphaFoldDB" id="A0A540MQ33"/>
<evidence type="ECO:0000313" key="1">
    <source>
        <dbReference type="EMBL" id="TQE00906.1"/>
    </source>
</evidence>
<accession>A0A540MQ33</accession>
<reference evidence="1 2" key="1">
    <citation type="journal article" date="2019" name="G3 (Bethesda)">
        <title>Sequencing of a Wild Apple (Malus baccata) Genome Unravels the Differences Between Cultivated and Wild Apple Species Regarding Disease Resistance and Cold Tolerance.</title>
        <authorList>
            <person name="Chen X."/>
        </authorList>
    </citation>
    <scope>NUCLEOTIDE SEQUENCE [LARGE SCALE GENOMIC DNA]</scope>
    <source>
        <strain evidence="2">cv. Shandingzi</strain>
        <tissue evidence="1">Leaves</tissue>
    </source>
</reference>
<dbReference type="EMBL" id="VIEB01000204">
    <property type="protein sequence ID" value="TQE00906.1"/>
    <property type="molecule type" value="Genomic_DNA"/>
</dbReference>
<keyword evidence="2" id="KW-1185">Reference proteome</keyword>
<organism evidence="1 2">
    <name type="scientific">Malus baccata</name>
    <name type="common">Siberian crab apple</name>
    <name type="synonym">Pyrus baccata</name>
    <dbReference type="NCBI Taxonomy" id="106549"/>
    <lineage>
        <taxon>Eukaryota</taxon>
        <taxon>Viridiplantae</taxon>
        <taxon>Streptophyta</taxon>
        <taxon>Embryophyta</taxon>
        <taxon>Tracheophyta</taxon>
        <taxon>Spermatophyta</taxon>
        <taxon>Magnoliopsida</taxon>
        <taxon>eudicotyledons</taxon>
        <taxon>Gunneridae</taxon>
        <taxon>Pentapetalae</taxon>
        <taxon>rosids</taxon>
        <taxon>fabids</taxon>
        <taxon>Rosales</taxon>
        <taxon>Rosaceae</taxon>
        <taxon>Amygdaloideae</taxon>
        <taxon>Maleae</taxon>
        <taxon>Malus</taxon>
    </lineage>
</organism>
<dbReference type="Proteomes" id="UP000315295">
    <property type="component" value="Unassembled WGS sequence"/>
</dbReference>